<accession>A0A7I4Z264</accession>
<evidence type="ECO:0000256" key="2">
    <source>
        <dbReference type="ARBA" id="ARBA00005585"/>
    </source>
</evidence>
<protein>
    <submittedName>
        <fullName evidence="9">SSD domain-containing protein</fullName>
    </submittedName>
</protein>
<dbReference type="GO" id="GO:0030659">
    <property type="term" value="C:cytoplasmic vesicle membrane"/>
    <property type="evidence" value="ECO:0007669"/>
    <property type="project" value="TreeGrafter"/>
</dbReference>
<reference evidence="9" key="1">
    <citation type="submission" date="2020-12" db="UniProtKB">
        <authorList>
            <consortium name="WormBaseParasite"/>
        </authorList>
    </citation>
    <scope>IDENTIFICATION</scope>
    <source>
        <strain evidence="9">MHco3</strain>
    </source>
</reference>
<dbReference type="GO" id="GO:0018996">
    <property type="term" value="P:molting cycle, collagen and cuticulin-based cuticle"/>
    <property type="evidence" value="ECO:0007669"/>
    <property type="project" value="TreeGrafter"/>
</dbReference>
<dbReference type="SUPFAM" id="SSF82866">
    <property type="entry name" value="Multidrug efflux transporter AcrB transmembrane domain"/>
    <property type="match status" value="2"/>
</dbReference>
<dbReference type="OrthoDB" id="6510177at2759"/>
<proteinExistence type="inferred from homology"/>
<dbReference type="PANTHER" id="PTHR10796:SF87">
    <property type="entry name" value="SSD DOMAIN-CONTAINING PROTEIN"/>
    <property type="match status" value="1"/>
</dbReference>
<evidence type="ECO:0000256" key="7">
    <source>
        <dbReference type="ARBA" id="ARBA00023180"/>
    </source>
</evidence>
<keyword evidence="8" id="KW-1185">Reference proteome</keyword>
<dbReference type="Gene3D" id="1.20.1640.10">
    <property type="entry name" value="Multidrug efflux transporter AcrB transmembrane domain"/>
    <property type="match status" value="2"/>
</dbReference>
<dbReference type="Proteomes" id="UP000025227">
    <property type="component" value="Unplaced"/>
</dbReference>
<keyword evidence="3" id="KW-1003">Cell membrane</keyword>
<keyword evidence="5" id="KW-1133">Transmembrane helix</keyword>
<dbReference type="InterPro" id="IPR051697">
    <property type="entry name" value="Patched_domain-protein"/>
</dbReference>
<dbReference type="Pfam" id="PF02460">
    <property type="entry name" value="Patched"/>
    <property type="match status" value="1"/>
</dbReference>
<dbReference type="GO" id="GO:0005886">
    <property type="term" value="C:plasma membrane"/>
    <property type="evidence" value="ECO:0007669"/>
    <property type="project" value="UniProtKB-SubCell"/>
</dbReference>
<dbReference type="WBParaSite" id="HCON_00163345-00001">
    <property type="protein sequence ID" value="HCON_00163345-00001"/>
    <property type="gene ID" value="HCON_00163345"/>
</dbReference>
<evidence type="ECO:0000256" key="4">
    <source>
        <dbReference type="ARBA" id="ARBA00022692"/>
    </source>
</evidence>
<keyword evidence="7" id="KW-0325">Glycoprotein</keyword>
<dbReference type="PANTHER" id="PTHR10796">
    <property type="entry name" value="PATCHED-RELATED"/>
    <property type="match status" value="1"/>
</dbReference>
<evidence type="ECO:0000313" key="8">
    <source>
        <dbReference type="Proteomes" id="UP000025227"/>
    </source>
</evidence>
<sequence length="880" mass="99701">MKSPGHVLSAKIRDFFKETGILVCRHPGPFFWIPVLITIFSAVGLLRFYEENRIWYLYSPSRADSHYEHAVANEFFNDRGGKFWLEVTITARDMGNLLRRNYFDEVEELSNYLQYNFTAECSLKGKSRCSFADLCTGVSCSENQVVPLFNLIYRNASSRLHPNFRLTFPTMHLYNDEYYVGEHFAGVKIDKKTNVISSVSVVVLYFRTDRQNEEVASSLQWWESRMFDYIENFQHPVLNVTCNSDALIAREVRRNGMSCIPYFVVSVMLVYSFILITNYREHFPCCHSVFMAFLGVAGPLMAVGTTFCSLFLLGFPFNSITLVMPFLIIGVGSDDVFIIIHAMRKTNKRMSLEDQIAVTMEEAGPSITVTSLTNILSFAIGILTPTPAISIFCLYTCVGLAVDFVYQLTFFVAALVYEEIRITEPEKPPITNKANSEDVVAAKPSVYPADPNGIVAKYCRVLKMRTTRLLLLFVLLFYWAASLYGCFKMEIRMDTTNLIMKGSPLHNVAYIYENFLWKEGQLVMVFVNNPPDLSIEDNQRRMLALVSEFEALQYSMGKNSTSFWLRSFLYQSALYHTYEGFYALLDIWLQDKDNGGPRWNDMVRLRRNMTGSVVGVEKFMFATAVAMGEDASWGTRARLQHSWRTLAKRNEQFNVTIFQMYSFYVDQLDSIGSNTISTVIVAAITMDLACFLMIPHASSIISSTIAMISINVGVFGLLSLWDVNLDPISMCTTLMSIGFSVDFTAHISYHFYRNPASWTTDERLADALRSIGWPMIQAGCSTILCISALLLIDSYMVYVFTKTIYLVIILGLLHGIVFLPALLLTINSNGANDMKVAAFGAGREGTVAIDDDRCTEQRQSGLALNDLVPPTTHRFKREQG</sequence>
<dbReference type="OMA" id="IAGIHEH"/>
<evidence type="ECO:0000256" key="1">
    <source>
        <dbReference type="ARBA" id="ARBA00004651"/>
    </source>
</evidence>
<comment type="similarity">
    <text evidence="2">Belongs to the patched family.</text>
</comment>
<evidence type="ECO:0000256" key="3">
    <source>
        <dbReference type="ARBA" id="ARBA00022475"/>
    </source>
</evidence>
<dbReference type="FunFam" id="1.20.1640.10:FF:000013">
    <property type="entry name" value="PaTched Related family"/>
    <property type="match status" value="1"/>
</dbReference>
<dbReference type="InterPro" id="IPR003392">
    <property type="entry name" value="PTHD_SSD"/>
</dbReference>
<comment type="subcellular location">
    <subcellularLocation>
        <location evidence="1">Cell membrane</location>
        <topology evidence="1">Multi-pass membrane protein</topology>
    </subcellularLocation>
</comment>
<dbReference type="InterPro" id="IPR000731">
    <property type="entry name" value="SSD"/>
</dbReference>
<name>A0A7I4Z264_HAECO</name>
<organism evidence="8 9">
    <name type="scientific">Haemonchus contortus</name>
    <name type="common">Barber pole worm</name>
    <dbReference type="NCBI Taxonomy" id="6289"/>
    <lineage>
        <taxon>Eukaryota</taxon>
        <taxon>Metazoa</taxon>
        <taxon>Ecdysozoa</taxon>
        <taxon>Nematoda</taxon>
        <taxon>Chromadorea</taxon>
        <taxon>Rhabditida</taxon>
        <taxon>Rhabditina</taxon>
        <taxon>Rhabditomorpha</taxon>
        <taxon>Strongyloidea</taxon>
        <taxon>Trichostrongylidae</taxon>
        <taxon>Haemonchus</taxon>
    </lineage>
</organism>
<dbReference type="PROSITE" id="PS50156">
    <property type="entry name" value="SSD"/>
    <property type="match status" value="1"/>
</dbReference>
<keyword evidence="4" id="KW-0812">Transmembrane</keyword>
<accession>A0A7I4YZY6</accession>
<evidence type="ECO:0000313" key="9">
    <source>
        <dbReference type="WBParaSite" id="HCON_00163345-00001"/>
    </source>
</evidence>
<dbReference type="GO" id="GO:0006897">
    <property type="term" value="P:endocytosis"/>
    <property type="evidence" value="ECO:0007669"/>
    <property type="project" value="TreeGrafter"/>
</dbReference>
<evidence type="ECO:0000256" key="5">
    <source>
        <dbReference type="ARBA" id="ARBA00022989"/>
    </source>
</evidence>
<keyword evidence="6" id="KW-0472">Membrane</keyword>
<evidence type="ECO:0000256" key="6">
    <source>
        <dbReference type="ARBA" id="ARBA00023136"/>
    </source>
</evidence>
<dbReference type="AlphaFoldDB" id="A0A7I4Z264"/>